<comment type="caution">
    <text evidence="5">The sequence shown here is derived from an EMBL/GenBank/DDBJ whole genome shotgun (WGS) entry which is preliminary data.</text>
</comment>
<evidence type="ECO:0000256" key="1">
    <source>
        <dbReference type="ARBA" id="ARBA00022448"/>
    </source>
</evidence>
<keyword evidence="1" id="KW-0813">Transport</keyword>
<dbReference type="InterPro" id="IPR051120">
    <property type="entry name" value="ABC_AA/LPS_Transport"/>
</dbReference>
<dbReference type="InterPro" id="IPR027417">
    <property type="entry name" value="P-loop_NTPase"/>
</dbReference>
<keyword evidence="3 5" id="KW-0067">ATP-binding</keyword>
<dbReference type="InterPro" id="IPR003593">
    <property type="entry name" value="AAA+_ATPase"/>
</dbReference>
<sequence length="246" mass="25797">MSLLEVRDVTVRFGGLTALSEVSVAVEPGTVHGIIGPNGAGKTTLFNVVCGFTRPASGSLLVRGVELRDHRPHHLARLGIARTLQGLGLFAHSSVLDNVLVGADRHASMGVWGSLIGRGEEAALRARAMAALESLGVAEWASALPGALPYGLRKRVALARALVAEPDLLMLDEPAAGLSEVEREELVALIRGLPMAVVLVEHHMDLVMSVCDRITVLNFGRVIATGSPEAVRADPDVAEAYLGAAS</sequence>
<dbReference type="CDD" id="cd03219">
    <property type="entry name" value="ABC_Mj1267_LivG_branched"/>
    <property type="match status" value="1"/>
</dbReference>
<evidence type="ECO:0000313" key="6">
    <source>
        <dbReference type="Proteomes" id="UP001596512"/>
    </source>
</evidence>
<keyword evidence="2" id="KW-0547">Nucleotide-binding</keyword>
<dbReference type="GO" id="GO:0005524">
    <property type="term" value="F:ATP binding"/>
    <property type="evidence" value="ECO:0007669"/>
    <property type="project" value="UniProtKB-KW"/>
</dbReference>
<evidence type="ECO:0000256" key="3">
    <source>
        <dbReference type="ARBA" id="ARBA00022840"/>
    </source>
</evidence>
<dbReference type="Proteomes" id="UP001596512">
    <property type="component" value="Unassembled WGS sequence"/>
</dbReference>
<dbReference type="SUPFAM" id="SSF52540">
    <property type="entry name" value="P-loop containing nucleoside triphosphate hydrolases"/>
    <property type="match status" value="1"/>
</dbReference>
<feature type="domain" description="ABC transporter" evidence="4">
    <location>
        <begin position="4"/>
        <end position="244"/>
    </location>
</feature>
<reference evidence="6" key="1">
    <citation type="journal article" date="2019" name="Int. J. Syst. Evol. Microbiol.">
        <title>The Global Catalogue of Microorganisms (GCM) 10K type strain sequencing project: providing services to taxonomists for standard genome sequencing and annotation.</title>
        <authorList>
            <consortium name="The Broad Institute Genomics Platform"/>
            <consortium name="The Broad Institute Genome Sequencing Center for Infectious Disease"/>
            <person name="Wu L."/>
            <person name="Ma J."/>
        </authorList>
    </citation>
    <scope>NUCLEOTIDE SEQUENCE [LARGE SCALE GENOMIC DNA]</scope>
    <source>
        <strain evidence="6">JCM 17695</strain>
    </source>
</reference>
<dbReference type="SMART" id="SM00382">
    <property type="entry name" value="AAA"/>
    <property type="match status" value="1"/>
</dbReference>
<dbReference type="PANTHER" id="PTHR45772">
    <property type="entry name" value="CONSERVED COMPONENT OF ABC TRANSPORTER FOR NATURAL AMINO ACIDS-RELATED"/>
    <property type="match status" value="1"/>
</dbReference>
<protein>
    <submittedName>
        <fullName evidence="5">ABC transporter ATP-binding protein</fullName>
    </submittedName>
</protein>
<name>A0ABW2TQK8_9PSEU</name>
<evidence type="ECO:0000259" key="4">
    <source>
        <dbReference type="PROSITE" id="PS50893"/>
    </source>
</evidence>
<proteinExistence type="predicted"/>
<organism evidence="5 6">
    <name type="scientific">Actinokineospora soli</name>
    <dbReference type="NCBI Taxonomy" id="1048753"/>
    <lineage>
        <taxon>Bacteria</taxon>
        <taxon>Bacillati</taxon>
        <taxon>Actinomycetota</taxon>
        <taxon>Actinomycetes</taxon>
        <taxon>Pseudonocardiales</taxon>
        <taxon>Pseudonocardiaceae</taxon>
        <taxon>Actinokineospora</taxon>
    </lineage>
</organism>
<dbReference type="InterPro" id="IPR032823">
    <property type="entry name" value="BCA_ABC_TP_C"/>
</dbReference>
<evidence type="ECO:0000313" key="5">
    <source>
        <dbReference type="EMBL" id="MFC7615227.1"/>
    </source>
</evidence>
<dbReference type="PROSITE" id="PS50893">
    <property type="entry name" value="ABC_TRANSPORTER_2"/>
    <property type="match status" value="1"/>
</dbReference>
<dbReference type="Pfam" id="PF00005">
    <property type="entry name" value="ABC_tran"/>
    <property type="match status" value="1"/>
</dbReference>
<dbReference type="EMBL" id="JBHTEY010000004">
    <property type="protein sequence ID" value="MFC7615227.1"/>
    <property type="molecule type" value="Genomic_DNA"/>
</dbReference>
<evidence type="ECO:0000256" key="2">
    <source>
        <dbReference type="ARBA" id="ARBA00022741"/>
    </source>
</evidence>
<dbReference type="InterPro" id="IPR003439">
    <property type="entry name" value="ABC_transporter-like_ATP-bd"/>
</dbReference>
<dbReference type="Pfam" id="PF12399">
    <property type="entry name" value="BCA_ABC_TP_C"/>
    <property type="match status" value="1"/>
</dbReference>
<dbReference type="Gene3D" id="3.40.50.300">
    <property type="entry name" value="P-loop containing nucleotide triphosphate hydrolases"/>
    <property type="match status" value="1"/>
</dbReference>
<accession>A0ABW2TQK8</accession>
<gene>
    <name evidence="5" type="ORF">ACFQV2_18660</name>
</gene>
<keyword evidence="6" id="KW-1185">Reference proteome</keyword>